<dbReference type="EMBL" id="JF809815">
    <property type="protein sequence ID" value="AFR74926.1"/>
    <property type="molecule type" value="Genomic_DNA"/>
</dbReference>
<accession>R4ILG4</accession>
<name>R4ILG4_9HYPH</name>
<keyword evidence="2" id="KW-0614">Plasmid</keyword>
<evidence type="ECO:0000313" key="2">
    <source>
        <dbReference type="EMBL" id="AFR74926.1"/>
    </source>
</evidence>
<geneLocation type="plasmid" evidence="2">
    <name>pSinA</name>
</geneLocation>
<organism evidence="2">
    <name type="scientific">Sinorhizobium sp. M14</name>
    <dbReference type="NCBI Taxonomy" id="430451"/>
    <lineage>
        <taxon>Bacteria</taxon>
        <taxon>Pseudomonadati</taxon>
        <taxon>Pseudomonadota</taxon>
        <taxon>Alphaproteobacteria</taxon>
        <taxon>Hyphomicrobiales</taxon>
        <taxon>Rhizobiaceae</taxon>
        <taxon>Sinorhizobium/Ensifer group</taxon>
        <taxon>Sinorhizobium</taxon>
    </lineage>
</organism>
<proteinExistence type="predicted"/>
<reference evidence="2" key="1">
    <citation type="journal article" date="2013" name="J. Biotechnol.">
        <title>Structural and functional genomics of plasmid pSinA of Sinorhizobium sp. M14 encoding genes for the arsenite oxidation and arsenic resistance.</title>
        <authorList>
            <person name="Drewniak L."/>
            <person name="Dziewit L."/>
            <person name="Ciezkowska M."/>
            <person name="Gawor J."/>
            <person name="Gromadka R."/>
            <person name="Sklodowska A."/>
        </authorList>
    </citation>
    <scope>NUCLEOTIDE SEQUENCE</scope>
    <source>
        <strain evidence="2">M14</strain>
        <plasmid evidence="2">pSinA</plasmid>
    </source>
</reference>
<protein>
    <submittedName>
        <fullName evidence="2">Uncharacterized protein</fullName>
    </submittedName>
</protein>
<sequence length="77" mass="7726">MVGLAMSVACLGIDIGPVADCPSCSLRSEPAAGRFKAACAPRGGRSSLSARGQARGLLRSRPAGPQPYPAGSARSDL</sequence>
<feature type="region of interest" description="Disordered" evidence="1">
    <location>
        <begin position="39"/>
        <end position="77"/>
    </location>
</feature>
<dbReference type="AlphaFoldDB" id="R4ILG4"/>
<evidence type="ECO:0000256" key="1">
    <source>
        <dbReference type="SAM" id="MobiDB-lite"/>
    </source>
</evidence>